<keyword evidence="1" id="KW-0472">Membrane</keyword>
<feature type="transmembrane region" description="Helical" evidence="1">
    <location>
        <begin position="105"/>
        <end position="126"/>
    </location>
</feature>
<keyword evidence="1" id="KW-1133">Transmembrane helix</keyword>
<keyword evidence="1" id="KW-0812">Transmembrane</keyword>
<evidence type="ECO:0000256" key="1">
    <source>
        <dbReference type="SAM" id="Phobius"/>
    </source>
</evidence>
<feature type="transmembrane region" description="Helical" evidence="1">
    <location>
        <begin position="146"/>
        <end position="167"/>
    </location>
</feature>
<gene>
    <name evidence="2" type="ORF">Solumvirus2_40</name>
</gene>
<reference evidence="2" key="1">
    <citation type="submission" date="2018-10" db="EMBL/GenBank/DDBJ databases">
        <title>Hidden diversity of soil giant viruses.</title>
        <authorList>
            <person name="Schulz F."/>
            <person name="Alteio L."/>
            <person name="Goudeau D."/>
            <person name="Ryan E.M."/>
            <person name="Malmstrom R.R."/>
            <person name="Blanchard J."/>
            <person name="Woyke T."/>
        </authorList>
    </citation>
    <scope>NUCLEOTIDE SEQUENCE</scope>
    <source>
        <strain evidence="2">SMV1</strain>
    </source>
</reference>
<feature type="transmembrane region" description="Helical" evidence="1">
    <location>
        <begin position="288"/>
        <end position="306"/>
    </location>
</feature>
<feature type="transmembrane region" description="Helical" evidence="1">
    <location>
        <begin position="264"/>
        <end position="282"/>
    </location>
</feature>
<accession>A0A3G5AJQ1</accession>
<dbReference type="SUPFAM" id="SSF81321">
    <property type="entry name" value="Family A G protein-coupled receptor-like"/>
    <property type="match status" value="1"/>
</dbReference>
<sequence>MDASGEIVVAGSIFGIFTNIALLYVISTKKFYTLNILTFNLFLSCIISCISNIIETLLSSNDNSTGLLFVSIRTCTVYVQIFFSTIISIRNLLSVNYSTKISNYQAVWISSITWIISIMISLISSLNSGIEMYQYWYFWDILSLEYMLLVSISILCNIIISGSYISIIKYIKDAKYLVTIINSPVRHVTPKKATTVPMTPIDNISVDSHNEGVGKGVEGTTFPLPEKTTEEKSKDPTKLKINTTLNSTYDNSSLIKSVIIRSSFFIFITLLLWIPMILNIIYNSSITQNLIIECHVLYLILIPIMYSNTKKGDGCKFQCNIVKLTKSIATSARSGPVHVVEED</sequence>
<evidence type="ECO:0000313" key="2">
    <source>
        <dbReference type="EMBL" id="AYV86233.1"/>
    </source>
</evidence>
<proteinExistence type="predicted"/>
<feature type="transmembrane region" description="Helical" evidence="1">
    <location>
        <begin position="32"/>
        <end position="54"/>
    </location>
</feature>
<organism evidence="2">
    <name type="scientific">Solumvirus sp</name>
    <dbReference type="NCBI Taxonomy" id="2487773"/>
    <lineage>
        <taxon>Viruses</taxon>
        <taxon>Pithoviruses</taxon>
    </lineage>
</organism>
<name>A0A3G5AJQ1_9VIRU</name>
<protein>
    <submittedName>
        <fullName evidence="2">Uncharacterized protein</fullName>
    </submittedName>
</protein>
<feature type="transmembrane region" description="Helical" evidence="1">
    <location>
        <begin position="6"/>
        <end position="25"/>
    </location>
</feature>
<dbReference type="EMBL" id="MK072499">
    <property type="protein sequence ID" value="AYV86233.1"/>
    <property type="molecule type" value="Genomic_DNA"/>
</dbReference>
<dbReference type="Gene3D" id="1.20.1070.10">
    <property type="entry name" value="Rhodopsin 7-helix transmembrane proteins"/>
    <property type="match status" value="1"/>
</dbReference>
<feature type="transmembrane region" description="Helical" evidence="1">
    <location>
        <begin position="66"/>
        <end position="93"/>
    </location>
</feature>